<comment type="caution">
    <text evidence="6">Lacks conserved residue(s) required for the propagation of feature annotation.</text>
</comment>
<feature type="active site" evidence="6">
    <location>
        <position position="106"/>
    </location>
</feature>
<keyword evidence="2 6" id="KW-0479">Metal-binding</keyword>
<feature type="binding site" evidence="6">
    <location>
        <position position="115"/>
    </location>
    <ligand>
        <name>Zn(2+)</name>
        <dbReference type="ChEBI" id="CHEBI:29105"/>
        <note>catalytic</note>
    </ligand>
</feature>
<dbReference type="PROSITE" id="PS51864">
    <property type="entry name" value="ASTACIN"/>
    <property type="match status" value="1"/>
</dbReference>
<accession>A0A914I172</accession>
<dbReference type="PANTHER" id="PTHR10127">
    <property type="entry name" value="DISCOIDIN, CUB, EGF, LAMININ , AND ZINC METALLOPROTEASE DOMAIN CONTAINING"/>
    <property type="match status" value="1"/>
</dbReference>
<evidence type="ECO:0000256" key="1">
    <source>
        <dbReference type="ARBA" id="ARBA00022670"/>
    </source>
</evidence>
<dbReference type="EC" id="3.4.24.-" evidence="7"/>
<sequence length="528" mass="60453">MERSKKRHELDSVLEPPSSINEIYNNKRRRRAATGIGLRKTRQYRPKFVHGKWTEFPILIKFLKKDLPLNYDEWKKAVTNGADLIMKETCKNSFCPNNMSLVATHELLHALGILHEQSRSDARSYTILNAADRQSDIYNDTENFGLPYDFGSVMHYKGLYNNKTNTHGMITLPRFYQQSIGQRNRIAFKDVAIINRIYCQDSCKGHTDKCKMGGYLNPNDCTKCLCPDGYSGQYCESLELNSNCLDLTDTPRELEANWRSREFKPKIKCTNPGSVCRCFWRIKPANGKKARLQLTYLNDRFKCVAPCTEYIEVKYRSDKRAEGAKLCCPRTISNPLPNEYKNWIESEEPNSDLIVSSHIFTTLNTPTNLVKLNYEAGNEELQNSCTCASPETLFIPERNPRSVLKCGNMFGRENVDCGCYGDIKCLSEKTWCDVNWDCPVIVINGGLVRRINPSGEMISLSVLECFRRKGTSNNFWGFREGQTDPIRVDEIQCLGYEAAGVLPPQKSSDVVNQQFVQSPYTFYVTIEE</sequence>
<dbReference type="GO" id="GO:0006508">
    <property type="term" value="P:proteolysis"/>
    <property type="evidence" value="ECO:0007669"/>
    <property type="project" value="UniProtKB-KW"/>
</dbReference>
<dbReference type="GO" id="GO:0008270">
    <property type="term" value="F:zinc ion binding"/>
    <property type="evidence" value="ECO:0007669"/>
    <property type="project" value="UniProtKB-UniRule"/>
</dbReference>
<evidence type="ECO:0000313" key="9">
    <source>
        <dbReference type="Proteomes" id="UP000887572"/>
    </source>
</evidence>
<evidence type="ECO:0000256" key="3">
    <source>
        <dbReference type="ARBA" id="ARBA00022801"/>
    </source>
</evidence>
<evidence type="ECO:0000256" key="7">
    <source>
        <dbReference type="RuleBase" id="RU361183"/>
    </source>
</evidence>
<dbReference type="Proteomes" id="UP000887572">
    <property type="component" value="Unplaced"/>
</dbReference>
<organism evidence="9 10">
    <name type="scientific">Globodera rostochiensis</name>
    <name type="common">Golden nematode worm</name>
    <name type="synonym">Heterodera rostochiensis</name>
    <dbReference type="NCBI Taxonomy" id="31243"/>
    <lineage>
        <taxon>Eukaryota</taxon>
        <taxon>Metazoa</taxon>
        <taxon>Ecdysozoa</taxon>
        <taxon>Nematoda</taxon>
        <taxon>Chromadorea</taxon>
        <taxon>Rhabditida</taxon>
        <taxon>Tylenchina</taxon>
        <taxon>Tylenchomorpha</taxon>
        <taxon>Tylenchoidea</taxon>
        <taxon>Heteroderidae</taxon>
        <taxon>Heteroderinae</taxon>
        <taxon>Globodera</taxon>
    </lineage>
</organism>
<dbReference type="SUPFAM" id="SSF55486">
    <property type="entry name" value="Metalloproteases ('zincins'), catalytic domain"/>
    <property type="match status" value="1"/>
</dbReference>
<dbReference type="PANTHER" id="PTHR10127:SF780">
    <property type="entry name" value="METALLOENDOPEPTIDASE"/>
    <property type="match status" value="1"/>
</dbReference>
<evidence type="ECO:0000256" key="6">
    <source>
        <dbReference type="PROSITE-ProRule" id="PRU01211"/>
    </source>
</evidence>
<dbReference type="InterPro" id="IPR024079">
    <property type="entry name" value="MetalloPept_cat_dom_sf"/>
</dbReference>
<feature type="binding site" evidence="6">
    <location>
        <position position="109"/>
    </location>
    <ligand>
        <name>Zn(2+)</name>
        <dbReference type="ChEBI" id="CHEBI:29105"/>
        <note>catalytic</note>
    </ligand>
</feature>
<dbReference type="InterPro" id="IPR000742">
    <property type="entry name" value="EGF"/>
</dbReference>
<dbReference type="PROSITE" id="PS01186">
    <property type="entry name" value="EGF_2"/>
    <property type="match status" value="1"/>
</dbReference>
<comment type="cofactor">
    <cofactor evidence="6 7">
        <name>Zn(2+)</name>
        <dbReference type="ChEBI" id="CHEBI:29105"/>
    </cofactor>
    <text evidence="6 7">Binds 1 zinc ion per subunit.</text>
</comment>
<evidence type="ECO:0000259" key="8">
    <source>
        <dbReference type="PROSITE" id="PS51864"/>
    </source>
</evidence>
<dbReference type="PRINTS" id="PR00480">
    <property type="entry name" value="ASTACIN"/>
</dbReference>
<evidence type="ECO:0000256" key="2">
    <source>
        <dbReference type="ARBA" id="ARBA00022723"/>
    </source>
</evidence>
<evidence type="ECO:0000313" key="10">
    <source>
        <dbReference type="WBParaSite" id="Gr19_v10_g6544.t1"/>
    </source>
</evidence>
<feature type="binding site" evidence="6">
    <location>
        <position position="105"/>
    </location>
    <ligand>
        <name>Zn(2+)</name>
        <dbReference type="ChEBI" id="CHEBI:29105"/>
        <note>catalytic</note>
    </ligand>
</feature>
<keyword evidence="1 6" id="KW-0645">Protease</keyword>
<keyword evidence="3 6" id="KW-0378">Hydrolase</keyword>
<proteinExistence type="predicted"/>
<dbReference type="PROSITE" id="PS00022">
    <property type="entry name" value="EGF_1"/>
    <property type="match status" value="1"/>
</dbReference>
<evidence type="ECO:0000256" key="5">
    <source>
        <dbReference type="ARBA" id="ARBA00023049"/>
    </source>
</evidence>
<keyword evidence="4 6" id="KW-0862">Zinc</keyword>
<reference evidence="10" key="1">
    <citation type="submission" date="2022-11" db="UniProtKB">
        <authorList>
            <consortium name="WormBaseParasite"/>
        </authorList>
    </citation>
    <scope>IDENTIFICATION</scope>
</reference>
<name>A0A914I172_GLORO</name>
<dbReference type="AlphaFoldDB" id="A0A914I172"/>
<dbReference type="InterPro" id="IPR001506">
    <property type="entry name" value="Peptidase_M12A"/>
</dbReference>
<dbReference type="GO" id="GO:0004222">
    <property type="term" value="F:metalloendopeptidase activity"/>
    <property type="evidence" value="ECO:0007669"/>
    <property type="project" value="UniProtKB-UniRule"/>
</dbReference>
<dbReference type="WBParaSite" id="Gr19_v10_g6544.t1">
    <property type="protein sequence ID" value="Gr19_v10_g6544.t1"/>
    <property type="gene ID" value="Gr19_v10_g6544"/>
</dbReference>
<feature type="domain" description="Peptidase M12A" evidence="8">
    <location>
        <begin position="102"/>
        <end position="200"/>
    </location>
</feature>
<keyword evidence="9" id="KW-1185">Reference proteome</keyword>
<evidence type="ECO:0000256" key="4">
    <source>
        <dbReference type="ARBA" id="ARBA00022833"/>
    </source>
</evidence>
<protein>
    <recommendedName>
        <fullName evidence="7">Metalloendopeptidase</fullName>
        <ecNumber evidence="7">3.4.24.-</ecNumber>
    </recommendedName>
</protein>
<dbReference type="Gene3D" id="3.40.390.10">
    <property type="entry name" value="Collagenase (Catalytic Domain)"/>
    <property type="match status" value="1"/>
</dbReference>
<keyword evidence="5 6" id="KW-0482">Metalloprotease</keyword>
<dbReference type="Pfam" id="PF01400">
    <property type="entry name" value="Astacin"/>
    <property type="match status" value="1"/>
</dbReference>